<dbReference type="AlphaFoldDB" id="A0A498JEZ5"/>
<evidence type="ECO:0000313" key="2">
    <source>
        <dbReference type="Proteomes" id="UP000290289"/>
    </source>
</evidence>
<organism evidence="1 2">
    <name type="scientific">Malus domestica</name>
    <name type="common">Apple</name>
    <name type="synonym">Pyrus malus</name>
    <dbReference type="NCBI Taxonomy" id="3750"/>
    <lineage>
        <taxon>Eukaryota</taxon>
        <taxon>Viridiplantae</taxon>
        <taxon>Streptophyta</taxon>
        <taxon>Embryophyta</taxon>
        <taxon>Tracheophyta</taxon>
        <taxon>Spermatophyta</taxon>
        <taxon>Magnoliopsida</taxon>
        <taxon>eudicotyledons</taxon>
        <taxon>Gunneridae</taxon>
        <taxon>Pentapetalae</taxon>
        <taxon>rosids</taxon>
        <taxon>fabids</taxon>
        <taxon>Rosales</taxon>
        <taxon>Rosaceae</taxon>
        <taxon>Amygdaloideae</taxon>
        <taxon>Maleae</taxon>
        <taxon>Malus</taxon>
    </lineage>
</organism>
<name>A0A498JEZ5_MALDO</name>
<accession>A0A498JEZ5</accession>
<dbReference type="Proteomes" id="UP000290289">
    <property type="component" value="Chromosome 7"/>
</dbReference>
<dbReference type="EMBL" id="RDQH01000333">
    <property type="protein sequence ID" value="RXH94419.1"/>
    <property type="molecule type" value="Genomic_DNA"/>
</dbReference>
<proteinExistence type="predicted"/>
<protein>
    <submittedName>
        <fullName evidence="1">Uncharacterized protein</fullName>
    </submittedName>
</protein>
<gene>
    <name evidence="1" type="ORF">DVH24_024103</name>
</gene>
<keyword evidence="2" id="KW-1185">Reference proteome</keyword>
<comment type="caution">
    <text evidence="1">The sequence shown here is derived from an EMBL/GenBank/DDBJ whole genome shotgun (WGS) entry which is preliminary data.</text>
</comment>
<evidence type="ECO:0000313" key="1">
    <source>
        <dbReference type="EMBL" id="RXH94419.1"/>
    </source>
</evidence>
<reference evidence="1 2" key="1">
    <citation type="submission" date="2018-10" db="EMBL/GenBank/DDBJ databases">
        <title>A high-quality apple genome assembly.</title>
        <authorList>
            <person name="Hu J."/>
        </authorList>
    </citation>
    <scope>NUCLEOTIDE SEQUENCE [LARGE SCALE GENOMIC DNA]</scope>
    <source>
        <strain evidence="2">cv. HFTH1</strain>
        <tissue evidence="1">Young leaf</tissue>
    </source>
</reference>
<sequence>MTPELDYPRKFDRIRADRDTHILLLRRRDKQNPPKPKQYIALNTNILHSIKDKPFLLCPKLL</sequence>